<reference evidence="2" key="1">
    <citation type="journal article" date="2020" name="Nature">
        <title>Giant virus diversity and host interactions through global metagenomics.</title>
        <authorList>
            <person name="Schulz F."/>
            <person name="Roux S."/>
            <person name="Paez-Espino D."/>
            <person name="Jungbluth S."/>
            <person name="Walsh D.A."/>
            <person name="Denef V.J."/>
            <person name="McMahon K.D."/>
            <person name="Konstantinidis K.T."/>
            <person name="Eloe-Fadrosh E.A."/>
            <person name="Kyrpides N.C."/>
            <person name="Woyke T."/>
        </authorList>
    </citation>
    <scope>NUCLEOTIDE SEQUENCE</scope>
    <source>
        <strain evidence="2">GVMAG-S-3300013093-109</strain>
    </source>
</reference>
<evidence type="ECO:0000313" key="2">
    <source>
        <dbReference type="EMBL" id="QHU20300.1"/>
    </source>
</evidence>
<dbReference type="EMBL" id="MN740968">
    <property type="protein sequence ID" value="QHU20300.1"/>
    <property type="molecule type" value="Genomic_DNA"/>
</dbReference>
<organism evidence="2">
    <name type="scientific">viral metagenome</name>
    <dbReference type="NCBI Taxonomy" id="1070528"/>
    <lineage>
        <taxon>unclassified sequences</taxon>
        <taxon>metagenomes</taxon>
        <taxon>organismal metagenomes</taxon>
    </lineage>
</organism>
<feature type="transmembrane region" description="Helical" evidence="1">
    <location>
        <begin position="64"/>
        <end position="82"/>
    </location>
</feature>
<keyword evidence="1" id="KW-0812">Transmembrane</keyword>
<dbReference type="AlphaFoldDB" id="A0A6C0KUB4"/>
<accession>A0A6C0KUB4</accession>
<evidence type="ECO:0000256" key="1">
    <source>
        <dbReference type="SAM" id="Phobius"/>
    </source>
</evidence>
<keyword evidence="1" id="KW-0472">Membrane</keyword>
<feature type="transmembrane region" description="Helical" evidence="1">
    <location>
        <begin position="30"/>
        <end position="52"/>
    </location>
</feature>
<proteinExistence type="predicted"/>
<name>A0A6C0KUB4_9ZZZZ</name>
<keyword evidence="1" id="KW-1133">Transmembrane helix</keyword>
<sequence>MLQDLCKAGVECMTDMSGSSTGHGESYKTVIASILSLIVSIIIVSFVGKYLWNASVAELFTVVRPVQSVWQIIALMLLMSLMR</sequence>
<protein>
    <submittedName>
        <fullName evidence="2">Uncharacterized protein</fullName>
    </submittedName>
</protein>